<dbReference type="Gene3D" id="3.40.1350.10">
    <property type="match status" value="1"/>
</dbReference>
<evidence type="ECO:0000313" key="1">
    <source>
        <dbReference type="EMBL" id="MEQ2426302.1"/>
    </source>
</evidence>
<evidence type="ECO:0008006" key="3">
    <source>
        <dbReference type="Google" id="ProtNLM"/>
    </source>
</evidence>
<reference evidence="1 2" key="1">
    <citation type="submission" date="2024-03" db="EMBL/GenBank/DDBJ databases">
        <title>Human intestinal bacterial collection.</title>
        <authorList>
            <person name="Pauvert C."/>
            <person name="Hitch T.C.A."/>
            <person name="Clavel T."/>
        </authorList>
    </citation>
    <scope>NUCLEOTIDE SEQUENCE [LARGE SCALE GENOMIC DNA]</scope>
    <source>
        <strain evidence="1 2">CLA-SR-H021</strain>
    </source>
</reference>
<evidence type="ECO:0000313" key="2">
    <source>
        <dbReference type="Proteomes" id="UP001454086"/>
    </source>
</evidence>
<dbReference type="Proteomes" id="UP001454086">
    <property type="component" value="Unassembled WGS sequence"/>
</dbReference>
<sequence length="371" mass="42985">MAGYIMTLSDVDSLTYCVKTGTYSTNLSTPKGNWMTHHEGTFADYLSMKPGDSIYFFIKRKIYGIGKLIEINSECRFLNYVGADRPVDYSKKNYGELEPLLDEGTANNRCLCVFEPAPLFFLNGVDMDDALNSNPDRFRMLRAMWKVSFIKVDDDENQALMDIILKRNEENLLRNENAYPYSDTLHNRIRDKNTEQYRLTSDNILLSCAKGNKINHEMAIEAALCELLSEDNSTPMGKWDYISHQVVASPFKAIDYMDKMDIFGYRYIPGYRTKSRYLVVEIKKDEATDDVIGQIMKYVDWIQGEYAYGDYSMIMAYVVASGFSDSVRRKKDRECVRYYTKGCRPAISCIWSSVKLIQYEFIDNKLRLREV</sequence>
<protein>
    <recommendedName>
        <fullName evidence="3">EVE domain-containing protein</fullName>
    </recommendedName>
</protein>
<dbReference type="EMBL" id="JBBMFM010000057">
    <property type="protein sequence ID" value="MEQ2426302.1"/>
    <property type="molecule type" value="Genomic_DNA"/>
</dbReference>
<accession>A0ABV1D7D2</accession>
<dbReference type="InterPro" id="IPR011856">
    <property type="entry name" value="tRNA_endonuc-like_dom_sf"/>
</dbReference>
<proteinExistence type="predicted"/>
<keyword evidence="2" id="KW-1185">Reference proteome</keyword>
<name>A0ABV1D7D2_9FIRM</name>
<gene>
    <name evidence="1" type="ORF">WMQ36_15100</name>
</gene>
<dbReference type="RefSeq" id="WP_040381401.1">
    <property type="nucleotide sequence ID" value="NZ_JBBMFM010000057.1"/>
</dbReference>
<organism evidence="1 2">
    <name type="scientific">Enterocloster hominis</name>
    <name type="common">ex Hitch et al. 2024</name>
    <dbReference type="NCBI Taxonomy" id="1917870"/>
    <lineage>
        <taxon>Bacteria</taxon>
        <taxon>Bacillati</taxon>
        <taxon>Bacillota</taxon>
        <taxon>Clostridia</taxon>
        <taxon>Lachnospirales</taxon>
        <taxon>Lachnospiraceae</taxon>
        <taxon>Enterocloster</taxon>
    </lineage>
</organism>
<comment type="caution">
    <text evidence="1">The sequence shown here is derived from an EMBL/GenBank/DDBJ whole genome shotgun (WGS) entry which is preliminary data.</text>
</comment>